<evidence type="ECO:0000313" key="2">
    <source>
        <dbReference type="Proteomes" id="UP000713964"/>
    </source>
</evidence>
<accession>A0A930PS25</accession>
<reference evidence="1" key="1">
    <citation type="submission" date="2020-04" db="EMBL/GenBank/DDBJ databases">
        <title>Deep metagenomics examines the oral microbiome during advanced dental caries in children, revealing novel taxa and co-occurrences with host molecules.</title>
        <authorList>
            <person name="Baker J.L."/>
            <person name="Morton J.T."/>
            <person name="Dinis M."/>
            <person name="Alvarez R."/>
            <person name="Tran N.C."/>
            <person name="Knight R."/>
            <person name="Edlund A."/>
        </authorList>
    </citation>
    <scope>NUCLEOTIDE SEQUENCE</scope>
    <source>
        <strain evidence="1">JCVI_29_bin.11</strain>
    </source>
</reference>
<dbReference type="Proteomes" id="UP000713964">
    <property type="component" value="Unassembled WGS sequence"/>
</dbReference>
<sequence length="179" mass="19885">MSTTPVTRLYDATTIHEDSNEAAALEYLAALGEPTVELTIDGQTKKYHSRKDIFRAMLSIEGGHEEPPALMLGSRSAPELILARLAPYDVKFLNKGCPQMWYSLSNEDENLGNVCQENKFTMDYLFEATTLDGYEGHYRIAEYAEVSWGEVAHADGTTSAGRLPDGSYVLLEKVSDRVL</sequence>
<comment type="caution">
    <text evidence="1">The sequence shown here is derived from an EMBL/GenBank/DDBJ whole genome shotgun (WGS) entry which is preliminary data.</text>
</comment>
<evidence type="ECO:0000313" key="1">
    <source>
        <dbReference type="EMBL" id="MBF1660044.1"/>
    </source>
</evidence>
<organism evidence="1 2">
    <name type="scientific">Rothia mucilaginosa</name>
    <dbReference type="NCBI Taxonomy" id="43675"/>
    <lineage>
        <taxon>Bacteria</taxon>
        <taxon>Bacillati</taxon>
        <taxon>Actinomycetota</taxon>
        <taxon>Actinomycetes</taxon>
        <taxon>Micrococcales</taxon>
        <taxon>Micrococcaceae</taxon>
        <taxon>Rothia</taxon>
    </lineage>
</organism>
<dbReference type="AlphaFoldDB" id="A0A930PS25"/>
<name>A0A930PS25_9MICC</name>
<protein>
    <submittedName>
        <fullName evidence="1">Uncharacterized protein</fullName>
    </submittedName>
</protein>
<proteinExistence type="predicted"/>
<dbReference type="EMBL" id="JABZXL010000040">
    <property type="protein sequence ID" value="MBF1660044.1"/>
    <property type="molecule type" value="Genomic_DNA"/>
</dbReference>
<gene>
    <name evidence="1" type="ORF">HXO58_09485</name>
</gene>